<dbReference type="InterPro" id="IPR047146">
    <property type="entry name" value="Cyt_P450_E_CYP52_fungi"/>
</dbReference>
<dbReference type="Proteomes" id="UP000008064">
    <property type="component" value="Unassembled WGS sequence"/>
</dbReference>
<keyword evidence="3 8" id="KW-0349">Heme</keyword>
<evidence type="ECO:0000256" key="5">
    <source>
        <dbReference type="ARBA" id="ARBA00023002"/>
    </source>
</evidence>
<comment type="similarity">
    <text evidence="2 9">Belongs to the cytochrome P450 family.</text>
</comment>
<evidence type="ECO:0000256" key="2">
    <source>
        <dbReference type="ARBA" id="ARBA00010617"/>
    </source>
</evidence>
<dbReference type="GO" id="GO:0004497">
    <property type="term" value="F:monooxygenase activity"/>
    <property type="evidence" value="ECO:0007669"/>
    <property type="project" value="UniProtKB-KW"/>
</dbReference>
<dbReference type="GO" id="GO:0005506">
    <property type="term" value="F:iron ion binding"/>
    <property type="evidence" value="ECO:0007669"/>
    <property type="project" value="InterPro"/>
</dbReference>
<keyword evidence="10" id="KW-1133">Transmembrane helix</keyword>
<dbReference type="Gene3D" id="1.10.630.10">
    <property type="entry name" value="Cytochrome P450"/>
    <property type="match status" value="1"/>
</dbReference>
<evidence type="ECO:0000256" key="6">
    <source>
        <dbReference type="ARBA" id="ARBA00023004"/>
    </source>
</evidence>
<gene>
    <name evidence="11" type="ORF">SERLADRAFT_418770</name>
</gene>
<dbReference type="PANTHER" id="PTHR24287">
    <property type="entry name" value="P450, PUTATIVE (EUROFUNG)-RELATED"/>
    <property type="match status" value="1"/>
</dbReference>
<dbReference type="PANTHER" id="PTHR24287:SF1">
    <property type="entry name" value="P450, PUTATIVE (EUROFUNG)-RELATED"/>
    <property type="match status" value="1"/>
</dbReference>
<dbReference type="PRINTS" id="PR00463">
    <property type="entry name" value="EP450I"/>
</dbReference>
<evidence type="ECO:0000313" key="11">
    <source>
        <dbReference type="EMBL" id="EGO18886.1"/>
    </source>
</evidence>
<feature type="binding site" description="axial binding residue" evidence="8">
    <location>
        <position position="511"/>
    </location>
    <ligand>
        <name>heme</name>
        <dbReference type="ChEBI" id="CHEBI:30413"/>
    </ligand>
    <ligandPart>
        <name>Fe</name>
        <dbReference type="ChEBI" id="CHEBI:18248"/>
    </ligandPart>
</feature>
<reference evidence="11" key="1">
    <citation type="submission" date="2011-04" db="EMBL/GenBank/DDBJ databases">
        <title>Evolution of plant cell wall degrading machinery underlies the functional diversity of forest fungi.</title>
        <authorList>
            <consortium name="US DOE Joint Genome Institute (JGI-PGF)"/>
            <person name="Eastwood D.C."/>
            <person name="Floudas D."/>
            <person name="Binder M."/>
            <person name="Majcherczyk A."/>
            <person name="Schneider P."/>
            <person name="Aerts A."/>
            <person name="Asiegbu F.O."/>
            <person name="Baker S.E."/>
            <person name="Barry K."/>
            <person name="Bendiksby M."/>
            <person name="Blumentritt M."/>
            <person name="Coutinho P.M."/>
            <person name="Cullen D."/>
            <person name="Cullen D."/>
            <person name="Gathman A."/>
            <person name="Goodell B."/>
            <person name="Henrissat B."/>
            <person name="Ihrmark K."/>
            <person name="Kauserud H."/>
            <person name="Kohler A."/>
            <person name="LaButti K."/>
            <person name="Lapidus A."/>
            <person name="Lavin J.L."/>
            <person name="Lee Y.-H."/>
            <person name="Lindquist E."/>
            <person name="Lilly W."/>
            <person name="Lucas S."/>
            <person name="Morin E."/>
            <person name="Murat C."/>
            <person name="Oguiza J.A."/>
            <person name="Park J."/>
            <person name="Pisabarro A.G."/>
            <person name="Riley R."/>
            <person name="Rosling A."/>
            <person name="Salamov A."/>
            <person name="Schmidt O."/>
            <person name="Schmutz J."/>
            <person name="Skrede I."/>
            <person name="Stenlid J."/>
            <person name="Wiebenga A."/>
            <person name="Xie X."/>
            <person name="Kues U."/>
            <person name="Hibbett D.S."/>
            <person name="Hoffmeister D."/>
            <person name="Hogberg N."/>
            <person name="Martin F."/>
            <person name="Grigoriev I.V."/>
            <person name="Watkinson S.C."/>
        </authorList>
    </citation>
    <scope>NUCLEOTIDE SEQUENCE</scope>
    <source>
        <strain evidence="11">S7.9</strain>
    </source>
</reference>
<proteinExistence type="inferred from homology"/>
<evidence type="ECO:0000256" key="8">
    <source>
        <dbReference type="PIRSR" id="PIRSR602401-1"/>
    </source>
</evidence>
<dbReference type="AlphaFoldDB" id="F8PDR6"/>
<dbReference type="InterPro" id="IPR002401">
    <property type="entry name" value="Cyt_P450_E_grp-I"/>
</dbReference>
<dbReference type="GO" id="GO:0016705">
    <property type="term" value="F:oxidoreductase activity, acting on paired donors, with incorporation or reduction of molecular oxygen"/>
    <property type="evidence" value="ECO:0007669"/>
    <property type="project" value="InterPro"/>
</dbReference>
<dbReference type="InterPro" id="IPR001128">
    <property type="entry name" value="Cyt_P450"/>
</dbReference>
<dbReference type="KEGG" id="sla:SERLADRAFT_418770"/>
<evidence type="ECO:0000256" key="9">
    <source>
        <dbReference type="RuleBase" id="RU000461"/>
    </source>
</evidence>
<evidence type="ECO:0000256" key="7">
    <source>
        <dbReference type="ARBA" id="ARBA00023033"/>
    </source>
</evidence>
<dbReference type="EMBL" id="GL945446">
    <property type="protein sequence ID" value="EGO18886.1"/>
    <property type="molecule type" value="Genomic_DNA"/>
</dbReference>
<dbReference type="HOGENOM" id="CLU_001570_27_0_1"/>
<dbReference type="PRINTS" id="PR00385">
    <property type="entry name" value="P450"/>
</dbReference>
<dbReference type="CDD" id="cd11063">
    <property type="entry name" value="CYP52"/>
    <property type="match status" value="1"/>
</dbReference>
<dbReference type="OrthoDB" id="1470350at2759"/>
<dbReference type="PROSITE" id="PS00086">
    <property type="entry name" value="CYTOCHROME_P450"/>
    <property type="match status" value="1"/>
</dbReference>
<dbReference type="GeneID" id="18813751"/>
<evidence type="ECO:0000256" key="1">
    <source>
        <dbReference type="ARBA" id="ARBA00001971"/>
    </source>
</evidence>
<keyword evidence="6 8" id="KW-0408">Iron</keyword>
<name>F8PDR6_SERL9</name>
<keyword evidence="5 9" id="KW-0560">Oxidoreductase</keyword>
<sequence length="591" mass="67715">MSWKTPGVVLLTRWFFSFVIPIVGLFIAVSRIFSLYHLSLSSWAISAFLFGGTPIVFTVYLAWTQRSHRRRAMIMGARAVPRVQGKWIGNMDVLIELVTKGDDDYIGQVMHEHMVAYGPTINLNILWEDVIMTAEPNHIKTILATDFNNYEKGEKFRDTARSVLGTGVFNSDGETWKFHRTMTRPFFNRDRISHFDIFDRHANKTVSLMKDRFNSGHAIDFQDVISRFTLDSATEFLFGHSVDTLFSGLPYPYDVNKTKLQDNSSSERFARAFKDAQRNVARRNTVGQTWPLLELFADRTAEPMQVVNAFLEPILKEAIQKHQSSFDADKDAFLDEETLLEHLVRQTTDITLLKDEVLNILLAGRDTTASTLTSAIYLLALHPPALARLREEILAKIGPSRRPTYDDIRDMKYLRAVLNETLRLFPAVPFNLRESINDTTWSSLNPHEKPLFIPARTTVAYSVLLMHRRPDLWGPDANEFDPDRFLDDRLKKYLTPNPFIFLPFNAGPRICLGQQFAYNEMSFMLIRLLQNFSSITLDLEARSPESRPPAEWATAGGRKGIEKFRPKAYLTIYSMGGMWVKMEEAQSAKSC</sequence>
<evidence type="ECO:0000256" key="10">
    <source>
        <dbReference type="SAM" id="Phobius"/>
    </source>
</evidence>
<feature type="transmembrane region" description="Helical" evidence="10">
    <location>
        <begin position="40"/>
        <end position="63"/>
    </location>
</feature>
<dbReference type="InterPro" id="IPR036396">
    <property type="entry name" value="Cyt_P450_sf"/>
</dbReference>
<comment type="cofactor">
    <cofactor evidence="1 8">
        <name>heme</name>
        <dbReference type="ChEBI" id="CHEBI:30413"/>
    </cofactor>
</comment>
<dbReference type="GO" id="GO:0020037">
    <property type="term" value="F:heme binding"/>
    <property type="evidence" value="ECO:0007669"/>
    <property type="project" value="InterPro"/>
</dbReference>
<protein>
    <recommendedName>
        <fullName evidence="12">Cytochrome P450 monooxygenase pc-3</fullName>
    </recommendedName>
</protein>
<keyword evidence="7 9" id="KW-0503">Monooxygenase</keyword>
<evidence type="ECO:0008006" key="12">
    <source>
        <dbReference type="Google" id="ProtNLM"/>
    </source>
</evidence>
<dbReference type="InterPro" id="IPR017972">
    <property type="entry name" value="Cyt_P450_CS"/>
</dbReference>
<dbReference type="SUPFAM" id="SSF48264">
    <property type="entry name" value="Cytochrome P450"/>
    <property type="match status" value="1"/>
</dbReference>
<dbReference type="Pfam" id="PF00067">
    <property type="entry name" value="p450"/>
    <property type="match status" value="1"/>
</dbReference>
<evidence type="ECO:0000256" key="4">
    <source>
        <dbReference type="ARBA" id="ARBA00022723"/>
    </source>
</evidence>
<keyword evidence="4 8" id="KW-0479">Metal-binding</keyword>
<evidence type="ECO:0000256" key="3">
    <source>
        <dbReference type="ARBA" id="ARBA00022617"/>
    </source>
</evidence>
<organism>
    <name type="scientific">Serpula lacrymans var. lacrymans (strain S7.9)</name>
    <name type="common">Dry rot fungus</name>
    <dbReference type="NCBI Taxonomy" id="578457"/>
    <lineage>
        <taxon>Eukaryota</taxon>
        <taxon>Fungi</taxon>
        <taxon>Dikarya</taxon>
        <taxon>Basidiomycota</taxon>
        <taxon>Agaricomycotina</taxon>
        <taxon>Agaricomycetes</taxon>
        <taxon>Agaricomycetidae</taxon>
        <taxon>Boletales</taxon>
        <taxon>Coniophorineae</taxon>
        <taxon>Serpulaceae</taxon>
        <taxon>Serpula</taxon>
    </lineage>
</organism>
<dbReference type="RefSeq" id="XP_007324539.1">
    <property type="nucleotide sequence ID" value="XM_007324477.1"/>
</dbReference>
<keyword evidence="10" id="KW-0472">Membrane</keyword>
<feature type="transmembrane region" description="Helical" evidence="10">
    <location>
        <begin position="12"/>
        <end position="34"/>
    </location>
</feature>
<keyword evidence="10" id="KW-0812">Transmembrane</keyword>
<accession>F8PDR6</accession>